<proteinExistence type="predicted"/>
<dbReference type="PANTHER" id="PTHR31661:SF1">
    <property type="entry name" value="CDAN1-INTERACTING NUCLEASE 1"/>
    <property type="match status" value="1"/>
</dbReference>
<keyword evidence="4" id="KW-0539">Nucleus</keyword>
<evidence type="ECO:0000313" key="6">
    <source>
        <dbReference type="EMBL" id="KAK9831046.1"/>
    </source>
</evidence>
<dbReference type="AlphaFoldDB" id="A0AAW1RB83"/>
<evidence type="ECO:0000256" key="5">
    <source>
        <dbReference type="ARBA" id="ARBA00023480"/>
    </source>
</evidence>
<dbReference type="GO" id="GO:0005634">
    <property type="term" value="C:nucleus"/>
    <property type="evidence" value="ECO:0007669"/>
    <property type="project" value="UniProtKB-SubCell"/>
</dbReference>
<gene>
    <name evidence="6" type="ORF">WJX74_001027</name>
</gene>
<evidence type="ECO:0000256" key="2">
    <source>
        <dbReference type="ARBA" id="ARBA00004496"/>
    </source>
</evidence>
<evidence type="ECO:0000256" key="4">
    <source>
        <dbReference type="ARBA" id="ARBA00023242"/>
    </source>
</evidence>
<dbReference type="GO" id="GO:0005737">
    <property type="term" value="C:cytoplasm"/>
    <property type="evidence" value="ECO:0007669"/>
    <property type="project" value="UniProtKB-SubCell"/>
</dbReference>
<keyword evidence="3" id="KW-0963">Cytoplasm</keyword>
<comment type="subcellular location">
    <subcellularLocation>
        <location evidence="2">Cytoplasm</location>
    </subcellularLocation>
    <subcellularLocation>
        <location evidence="1">Nucleus</location>
    </subcellularLocation>
</comment>
<sequence>MLRESYVQVVAELDAFKASGRLPNFTQLAENLRDLDISSATLASIYRQTIQYYVTKNHHLLKRDMPKLCSRYLAGMDVLTISVDTGFSACIVMRRLLEECPIRIQKQAISEMLKEPSAIWEVAEIQEEHRGLANRLEVDVARCNAADLVYSPDAAAHRHDAGLEYEDKLYKYLHEAGISFWTEDSLRSQGSVKTPDAKLQVPIAVNGIVIHWIDSKATFGDEISYRQHLEEQFQKYINRFGSGMVIYWHGFIDDLQDLDENLVLMDCFPPPDSIVQLPSMTTHGLKNRWSWLCNEPHCLPVSEHSGVTGPSAAWLQCHQGVKRLNLKD</sequence>
<dbReference type="Proteomes" id="UP001438707">
    <property type="component" value="Unassembled WGS sequence"/>
</dbReference>
<dbReference type="PANTHER" id="PTHR31661">
    <property type="entry name" value="SIMILAR TO CDNA SEQUENCE BC052040"/>
    <property type="match status" value="1"/>
</dbReference>
<accession>A0AAW1RB83</accession>
<evidence type="ECO:0000256" key="1">
    <source>
        <dbReference type="ARBA" id="ARBA00004123"/>
    </source>
</evidence>
<comment type="caution">
    <text evidence="6">The sequence shown here is derived from an EMBL/GenBank/DDBJ whole genome shotgun (WGS) entry which is preliminary data.</text>
</comment>
<keyword evidence="7" id="KW-1185">Reference proteome</keyword>
<dbReference type="EMBL" id="JALJOS010000014">
    <property type="protein sequence ID" value="KAK9831046.1"/>
    <property type="molecule type" value="Genomic_DNA"/>
</dbReference>
<name>A0AAW1RB83_9CHLO</name>
<dbReference type="InterPro" id="IPR029404">
    <property type="entry name" value="CDIN1"/>
</dbReference>
<reference evidence="6 7" key="1">
    <citation type="journal article" date="2024" name="Nat. Commun.">
        <title>Phylogenomics reveals the evolutionary origins of lichenization in chlorophyte algae.</title>
        <authorList>
            <person name="Puginier C."/>
            <person name="Libourel C."/>
            <person name="Otte J."/>
            <person name="Skaloud P."/>
            <person name="Haon M."/>
            <person name="Grisel S."/>
            <person name="Petersen M."/>
            <person name="Berrin J.G."/>
            <person name="Delaux P.M."/>
            <person name="Dal Grande F."/>
            <person name="Keller J."/>
        </authorList>
    </citation>
    <scope>NUCLEOTIDE SEQUENCE [LARGE SCALE GENOMIC DNA]</scope>
    <source>
        <strain evidence="6 7">SAG 2145</strain>
    </source>
</reference>
<evidence type="ECO:0000256" key="3">
    <source>
        <dbReference type="ARBA" id="ARBA00022490"/>
    </source>
</evidence>
<evidence type="ECO:0000313" key="7">
    <source>
        <dbReference type="Proteomes" id="UP001438707"/>
    </source>
</evidence>
<organism evidence="6 7">
    <name type="scientific">Apatococcus lobatus</name>
    <dbReference type="NCBI Taxonomy" id="904363"/>
    <lineage>
        <taxon>Eukaryota</taxon>
        <taxon>Viridiplantae</taxon>
        <taxon>Chlorophyta</taxon>
        <taxon>core chlorophytes</taxon>
        <taxon>Trebouxiophyceae</taxon>
        <taxon>Chlorellales</taxon>
        <taxon>Chlorellaceae</taxon>
        <taxon>Apatococcus</taxon>
    </lineage>
</organism>
<protein>
    <recommendedName>
        <fullName evidence="5">CDAN1-interacting nuclease 1</fullName>
    </recommendedName>
</protein>
<dbReference type="Pfam" id="PF14811">
    <property type="entry name" value="TPD"/>
    <property type="match status" value="1"/>
</dbReference>